<dbReference type="GO" id="GO:0000025">
    <property type="term" value="P:maltose catabolic process"/>
    <property type="evidence" value="ECO:0007669"/>
    <property type="project" value="TreeGrafter"/>
</dbReference>
<dbReference type="InterPro" id="IPR045857">
    <property type="entry name" value="O16G_dom_2"/>
</dbReference>
<feature type="domain" description="Glycosyl hydrolase family 13 catalytic" evidence="3">
    <location>
        <begin position="14"/>
        <end position="434"/>
    </location>
</feature>
<dbReference type="GO" id="GO:0004556">
    <property type="term" value="F:alpha-amylase activity"/>
    <property type="evidence" value="ECO:0007669"/>
    <property type="project" value="TreeGrafter"/>
</dbReference>
<dbReference type="PANTHER" id="PTHR10357:SF179">
    <property type="entry name" value="NEUTRAL AND BASIC AMINO ACID TRANSPORT PROTEIN RBAT"/>
    <property type="match status" value="1"/>
</dbReference>
<evidence type="ECO:0000313" key="5">
    <source>
        <dbReference type="Proteomes" id="UP000092583"/>
    </source>
</evidence>
<evidence type="ECO:0000313" key="4">
    <source>
        <dbReference type="EMBL" id="OCF58184.1"/>
    </source>
</evidence>
<dbReference type="PANTHER" id="PTHR10357">
    <property type="entry name" value="ALPHA-AMYLASE FAMILY MEMBER"/>
    <property type="match status" value="1"/>
</dbReference>
<dbReference type="Gene3D" id="3.90.400.10">
    <property type="entry name" value="Oligo-1,6-glucosidase, Domain 2"/>
    <property type="match status" value="1"/>
</dbReference>
<name>A0A1B9IRZ0_9TREE</name>
<dbReference type="Gene3D" id="3.20.20.80">
    <property type="entry name" value="Glycosidases"/>
    <property type="match status" value="1"/>
</dbReference>
<accession>A0A1B9IRZ0</accession>
<reference evidence="4 5" key="1">
    <citation type="submission" date="2013-07" db="EMBL/GenBank/DDBJ databases">
        <title>The Genome Sequence of Kwoniella mangroviensis CBS10435.</title>
        <authorList>
            <consortium name="The Broad Institute Genome Sequencing Platform"/>
            <person name="Cuomo C."/>
            <person name="Litvintseva A."/>
            <person name="Chen Y."/>
            <person name="Heitman J."/>
            <person name="Sun S."/>
            <person name="Springer D."/>
            <person name="Dromer F."/>
            <person name="Young S.K."/>
            <person name="Zeng Q."/>
            <person name="Gargeya S."/>
            <person name="Fitzgerald M."/>
            <person name="Abouelleil A."/>
            <person name="Alvarado L."/>
            <person name="Berlin A.M."/>
            <person name="Chapman S.B."/>
            <person name="Dewar J."/>
            <person name="Goldberg J."/>
            <person name="Griggs A."/>
            <person name="Gujja S."/>
            <person name="Hansen M."/>
            <person name="Howarth C."/>
            <person name="Imamovic A."/>
            <person name="Larimer J."/>
            <person name="McCowan C."/>
            <person name="Murphy C."/>
            <person name="Pearson M."/>
            <person name="Priest M."/>
            <person name="Roberts A."/>
            <person name="Saif S."/>
            <person name="Shea T."/>
            <person name="Sykes S."/>
            <person name="Wortman J."/>
            <person name="Nusbaum C."/>
            <person name="Birren B."/>
        </authorList>
    </citation>
    <scope>NUCLEOTIDE SEQUENCE [LARGE SCALE GENOMIC DNA]</scope>
    <source>
        <strain evidence="4 5">CBS 10435</strain>
    </source>
</reference>
<reference evidence="5" key="2">
    <citation type="submission" date="2013-12" db="EMBL/GenBank/DDBJ databases">
        <title>Evolution of pathogenesis and genome organization in the Tremellales.</title>
        <authorList>
            <person name="Cuomo C."/>
            <person name="Litvintseva A."/>
            <person name="Heitman J."/>
            <person name="Chen Y."/>
            <person name="Sun S."/>
            <person name="Springer D."/>
            <person name="Dromer F."/>
            <person name="Young S."/>
            <person name="Zeng Q."/>
            <person name="Chapman S."/>
            <person name="Gujja S."/>
            <person name="Saif S."/>
            <person name="Birren B."/>
        </authorList>
    </citation>
    <scope>NUCLEOTIDE SEQUENCE [LARGE SCALE GENOMIC DNA]</scope>
    <source>
        <strain evidence="5">CBS 10435</strain>
    </source>
</reference>
<dbReference type="GO" id="GO:0004575">
    <property type="term" value="F:sucrose alpha-glucosidase activity"/>
    <property type="evidence" value="ECO:0007669"/>
    <property type="project" value="TreeGrafter"/>
</dbReference>
<dbReference type="GO" id="GO:0033934">
    <property type="term" value="F:glucan 1,4-alpha-maltotriohydrolase activity"/>
    <property type="evidence" value="ECO:0007669"/>
    <property type="project" value="TreeGrafter"/>
</dbReference>
<sequence>MEDADWWRQAIVYQIYPRSFADLNGDGIGDVQGITSRVPYLRDLGVDAVWLSPFYPSALKDGGYDVADYRNVDPKIGTLEEFDEMSRALKQAGIRVIVDIVPNHSSDDHQWFKDALKAGKGSTERDRYIFRDGLGPDKSQPPTDWQSIFGGPSWTPSGTGDGQWYFHWYDSSQPDFNWDNADVREDFLTTLKFWGDRGVSGFRIDVAHGLAKDMSEPLLKWTQLKKLTERKLQNGNGSLKHPLLDREEVHEIYKDWRKLFDTYDPPLMAVAEAWVAPDQKGLYASSDGLGQAFSFDMLLCNFNIQEYRECIDRSIAEAKRNKSSTTWVLSNHDVIRHATRLGLPDVPNSNLRVAKNALNPFLADRFKSTKLDIESGLRRARAAILMILALPGSTYIYQGEELGLQEVVDIEPSQRQDPAFHRTKGEEIGRDGCRVPLPWSSASANFGFGPASGKPAHLPQPLWMADYALDTQLNDPESTLNLYKDAFKLRKQLLDPEDEFEWVENRDEQVLHFRRSEGWQVVVNVGKDEVALPTGEVLLSSNGKLEEGLRGKIPGEATVWLKNVQLSEIGSCVD</sequence>
<evidence type="ECO:0000256" key="1">
    <source>
        <dbReference type="ARBA" id="ARBA00008061"/>
    </source>
</evidence>
<keyword evidence="5" id="KW-1185">Reference proteome</keyword>
<dbReference type="Proteomes" id="UP000092583">
    <property type="component" value="Unassembled WGS sequence"/>
</dbReference>
<dbReference type="GO" id="GO:0004574">
    <property type="term" value="F:oligo-1,6-glucosidase activity"/>
    <property type="evidence" value="ECO:0007669"/>
    <property type="project" value="TreeGrafter"/>
</dbReference>
<dbReference type="GO" id="GO:0005987">
    <property type="term" value="P:sucrose catabolic process"/>
    <property type="evidence" value="ECO:0007669"/>
    <property type="project" value="TreeGrafter"/>
</dbReference>
<proteinExistence type="inferred from homology"/>
<dbReference type="AlphaFoldDB" id="A0A1B9IRZ0"/>
<dbReference type="SMART" id="SM00642">
    <property type="entry name" value="Aamy"/>
    <property type="match status" value="1"/>
</dbReference>
<dbReference type="OrthoDB" id="1740265at2759"/>
<dbReference type="InterPro" id="IPR006047">
    <property type="entry name" value="GH13_cat_dom"/>
</dbReference>
<evidence type="ECO:0000256" key="2">
    <source>
        <dbReference type="ARBA" id="ARBA00026248"/>
    </source>
</evidence>
<dbReference type="STRING" id="1331196.A0A1B9IRZ0"/>
<dbReference type="EMBL" id="KI669462">
    <property type="protein sequence ID" value="OCF58184.1"/>
    <property type="molecule type" value="Genomic_DNA"/>
</dbReference>
<dbReference type="SUPFAM" id="SSF51445">
    <property type="entry name" value="(Trans)glycosidases"/>
    <property type="match status" value="1"/>
</dbReference>
<dbReference type="Pfam" id="PF00128">
    <property type="entry name" value="Alpha-amylase"/>
    <property type="match status" value="1"/>
</dbReference>
<keyword evidence="2" id="KW-0462">Maltose metabolism</keyword>
<dbReference type="CDD" id="cd11332">
    <property type="entry name" value="AmyAc_OligoGlu_TS"/>
    <property type="match status" value="1"/>
</dbReference>
<dbReference type="InterPro" id="IPR017853">
    <property type="entry name" value="GH"/>
</dbReference>
<organism evidence="4 5">
    <name type="scientific">Kwoniella mangroviensis CBS 10435</name>
    <dbReference type="NCBI Taxonomy" id="1331196"/>
    <lineage>
        <taxon>Eukaryota</taxon>
        <taxon>Fungi</taxon>
        <taxon>Dikarya</taxon>
        <taxon>Basidiomycota</taxon>
        <taxon>Agaricomycotina</taxon>
        <taxon>Tremellomycetes</taxon>
        <taxon>Tremellales</taxon>
        <taxon>Cryptococcaceae</taxon>
        <taxon>Kwoniella</taxon>
    </lineage>
</organism>
<protein>
    <submittedName>
        <fullName evidence="4">Alpha-glucosidase</fullName>
    </submittedName>
</protein>
<comment type="similarity">
    <text evidence="1">Belongs to the glycosyl hydrolase 13 family.</text>
</comment>
<gene>
    <name evidence="4" type="ORF">L486_04214</name>
</gene>
<evidence type="ECO:0000259" key="3">
    <source>
        <dbReference type="SMART" id="SM00642"/>
    </source>
</evidence>